<evidence type="ECO:0000256" key="1">
    <source>
        <dbReference type="SAM" id="SignalP"/>
    </source>
</evidence>
<dbReference type="RefSeq" id="WP_008901474.1">
    <property type="nucleotide sequence ID" value="NZ_GL397071.1"/>
</dbReference>
<dbReference type="PROSITE" id="PS51257">
    <property type="entry name" value="PROKAR_LIPOPROTEIN"/>
    <property type="match status" value="1"/>
</dbReference>
<feature type="chain" id="PRO_5038900752" description="DUF3160 domain-containing protein" evidence="1">
    <location>
        <begin position="26"/>
        <end position="723"/>
    </location>
</feature>
<sequence length="723" mass="83990">MKNNLKKCFAIGLAAIMLVSCGPKGADGNDAKEKVPFTNPIADLKREVIFPKFEETSVEAAVPEYSVAEDLSNISNINDYINDYFAFNDEQTKALVENKFFVDGSRAYEQPFEVYEGNEYGFLPNFVTADSLLHLFHISYDGLLRELEVKEFMPRLIEVSRTMATKSLEDYNNSKDPEVKELAMKNTAYFVLAEKLFGEEYSGELPQEVKDLVDKEYKNIEVMSKADSNLVAKAVDYSQFKPRGHYTRSEELKKYFRGAMLFSQEAMIFYDDEGKPIDENIIQGLMMAKNLINDEESFKKWEDVNDSVNFLVENSEDVDPYLMGQVYFNHFDKDTDVDKLADEKNLEKVHKTLDQLPKPKIQYYEDTSFRFMPQRAVLDNVWAQNLLDTNRPSKRPLYSGLDIMGVMGNKVAEEMVLSNEQNKKWDEFENRYQETKEMAKVLDDETEGRKNIYRSWLWMLKSYEEEIPGSIPEFMKSKAWTFKDLNSQLGSWAQLKHDTILYGKQAGAEMGGGGEEKEMPKSYVEPRVHLYDRMIWAMNYMRENLKSRELLSESNEKNMNNFIDMVEFLRKVSISELKNETVDAKDQERLFYIGGEMENIFIKFVDEKAKYFAEIEEQSDRNMATIADLMVTVENTVGIEPNKYLEVGSGMAQEMFVVYQIGDKLIMGTGPVYAYYEFLSDERMTDEDFQNKLYDSLYTPDAKNPLKQPSWTEIYIKNTVYDY</sequence>
<dbReference type="EMBL" id="AEEH01000025">
    <property type="protein sequence ID" value="EFM25777.1"/>
    <property type="molecule type" value="Genomic_DNA"/>
</dbReference>
<dbReference type="AlphaFoldDB" id="E0NKH0"/>
<feature type="signal peptide" evidence="1">
    <location>
        <begin position="1"/>
        <end position="25"/>
    </location>
</feature>
<evidence type="ECO:0000313" key="3">
    <source>
        <dbReference type="Proteomes" id="UP000003280"/>
    </source>
</evidence>
<dbReference type="InterPro" id="IPR022601">
    <property type="entry name" value="DUF3160"/>
</dbReference>
<dbReference type="eggNOG" id="COG4640">
    <property type="taxonomic scope" value="Bacteria"/>
</dbReference>
<accession>E0NKH0</accession>
<evidence type="ECO:0000313" key="2">
    <source>
        <dbReference type="EMBL" id="EFM25777.1"/>
    </source>
</evidence>
<reference evidence="2 3" key="1">
    <citation type="submission" date="2010-07" db="EMBL/GenBank/DDBJ databases">
        <authorList>
            <person name="Muzny D."/>
            <person name="Qin X."/>
            <person name="Deng J."/>
            <person name="Jiang H."/>
            <person name="Liu Y."/>
            <person name="Qu J."/>
            <person name="Song X.-Z."/>
            <person name="Zhang L."/>
            <person name="Thornton R."/>
            <person name="Coyle M."/>
            <person name="Francisco L."/>
            <person name="Jackson L."/>
            <person name="Javaid M."/>
            <person name="Korchina V."/>
            <person name="Kovar C."/>
            <person name="Mata R."/>
            <person name="Mathew T."/>
            <person name="Ngo R."/>
            <person name="Nguyen L."/>
            <person name="Nguyen N."/>
            <person name="Okwuonu G."/>
            <person name="Ongeri F."/>
            <person name="Pham C."/>
            <person name="Simmons D."/>
            <person name="Wilczek-Boney K."/>
            <person name="Hale W."/>
            <person name="Jakkamsetti A."/>
            <person name="Pham P."/>
            <person name="Ruth R."/>
            <person name="San Lucas F."/>
            <person name="Warren J."/>
            <person name="Zhang J."/>
            <person name="Zhao Z."/>
            <person name="Zhou C."/>
            <person name="Zhu D."/>
            <person name="Lee S."/>
            <person name="Bess C."/>
            <person name="Blankenburg K."/>
            <person name="Forbes L."/>
            <person name="Fu Q."/>
            <person name="Gubbala S."/>
            <person name="Hirani K."/>
            <person name="Jayaseelan J.C."/>
            <person name="Lara F."/>
            <person name="Munidasa M."/>
            <person name="Palculict T."/>
            <person name="Patil S."/>
            <person name="Pu L.-L."/>
            <person name="Saada N."/>
            <person name="Tang L."/>
            <person name="Weissenberger G."/>
            <person name="Zhu Y."/>
            <person name="Hemphill L."/>
            <person name="Shang Y."/>
            <person name="Youmans B."/>
            <person name="Ayvaz T."/>
            <person name="Ross M."/>
            <person name="Santibanez J."/>
            <person name="Aqrawi P."/>
            <person name="Gross S."/>
            <person name="Joshi V."/>
            <person name="Fowler G."/>
            <person name="Nazareth L."/>
            <person name="Reid J."/>
            <person name="Worley K."/>
            <person name="Petrosino J."/>
            <person name="Highlander S."/>
            <person name="Gibbs R."/>
        </authorList>
    </citation>
    <scope>NUCLEOTIDE SEQUENCE [LARGE SCALE GENOMIC DNA]</scope>
    <source>
        <strain evidence="2 3">ATCC BAA-1640</strain>
    </source>
</reference>
<comment type="caution">
    <text evidence="2">The sequence shown here is derived from an EMBL/GenBank/DDBJ whole genome shotgun (WGS) entry which is preliminary data.</text>
</comment>
<dbReference type="HOGENOM" id="CLU_015670_1_0_9"/>
<organism evidence="2 3">
    <name type="scientific">Peptoniphilus duerdenii ATCC BAA-1640</name>
    <dbReference type="NCBI Taxonomy" id="862517"/>
    <lineage>
        <taxon>Bacteria</taxon>
        <taxon>Bacillati</taxon>
        <taxon>Bacillota</taxon>
        <taxon>Tissierellia</taxon>
        <taxon>Tissierellales</taxon>
        <taxon>Peptoniphilaceae</taxon>
        <taxon>Peptoniphilus</taxon>
    </lineage>
</organism>
<gene>
    <name evidence="2" type="ORF">HMPREF9225_0659</name>
</gene>
<evidence type="ECO:0008006" key="4">
    <source>
        <dbReference type="Google" id="ProtNLM"/>
    </source>
</evidence>
<dbReference type="STRING" id="862517.HMPREF9225_0659"/>
<dbReference type="Proteomes" id="UP000003280">
    <property type="component" value="Unassembled WGS sequence"/>
</dbReference>
<dbReference type="SMART" id="SM01325">
    <property type="entry name" value="DUF3160"/>
    <property type="match status" value="1"/>
</dbReference>
<keyword evidence="1" id="KW-0732">Signal</keyword>
<keyword evidence="3" id="KW-1185">Reference proteome</keyword>
<dbReference type="Pfam" id="PF11369">
    <property type="entry name" value="DUF3160"/>
    <property type="match status" value="1"/>
</dbReference>
<proteinExistence type="predicted"/>
<protein>
    <recommendedName>
        <fullName evidence="4">DUF3160 domain-containing protein</fullName>
    </recommendedName>
</protein>
<dbReference type="OrthoDB" id="353549at2"/>
<name>E0NKH0_9FIRM</name>